<dbReference type="EMBL" id="KV454540">
    <property type="protein sequence ID" value="ODV68256.1"/>
    <property type="molecule type" value="Genomic_DNA"/>
</dbReference>
<dbReference type="GO" id="GO:0016020">
    <property type="term" value="C:membrane"/>
    <property type="evidence" value="ECO:0007669"/>
    <property type="project" value="UniProtKB-SubCell"/>
</dbReference>
<reference evidence="9" key="1">
    <citation type="submission" date="2016-05" db="EMBL/GenBank/DDBJ databases">
        <title>Comparative genomics of biotechnologically important yeasts.</title>
        <authorList>
            <consortium name="DOE Joint Genome Institute"/>
            <person name="Riley R."/>
            <person name="Haridas S."/>
            <person name="Wolfe K.H."/>
            <person name="Lopes M.R."/>
            <person name="Hittinger C.T."/>
            <person name="Goker M."/>
            <person name="Salamov A."/>
            <person name="Wisecaver J."/>
            <person name="Long T.M."/>
            <person name="Aerts A.L."/>
            <person name="Barry K."/>
            <person name="Choi C."/>
            <person name="Clum A."/>
            <person name="Coughlan A.Y."/>
            <person name="Deshpande S."/>
            <person name="Douglass A.P."/>
            <person name="Hanson S.J."/>
            <person name="Klenk H.-P."/>
            <person name="Labutti K."/>
            <person name="Lapidus A."/>
            <person name="Lindquist E."/>
            <person name="Lipzen A."/>
            <person name="Meier-Kolthoff J.P."/>
            <person name="Ohm R.A."/>
            <person name="Otillar R.P."/>
            <person name="Pangilinan J."/>
            <person name="Peng Y."/>
            <person name="Rokas A."/>
            <person name="Rosa C.A."/>
            <person name="Scheuner C."/>
            <person name="Sibirny A.A."/>
            <person name="Slot J.C."/>
            <person name="Stielow J.B."/>
            <person name="Sun H."/>
            <person name="Kurtzman C.P."/>
            <person name="Blackwell M."/>
            <person name="Grigoriev I.V."/>
            <person name="Jeffries T.W."/>
        </authorList>
    </citation>
    <scope>NUCLEOTIDE SEQUENCE [LARGE SCALE GENOMIC DNA]</scope>
    <source>
        <strain evidence="9">NRRL Y-1933</strain>
    </source>
</reference>
<accession>A0A1E4RLY8</accession>
<sequence length="491" mass="55085">MSSNSLSRQEDSENDWESDNEEQEEEYHKILRKVDLRLLVPYSFAYVFTQINKNNISNVAILNQETGNNIRHELGDLTSEQWAWCISIFYYPYLFFEAILTLCMKLVGPRPWQSRIMLTWGGFSMLQAATKPKASELPNTSKGYGLLLAVRFFLGLSEALFFTSVLYHYSYWVPARLLSQRTAIFYSWGMLSGAVSGILAYGISFLNQKGVAGHELSGWQYVFLFEGIPTILIGIYLIFFLPNYIPESKFLTGDQKQLLLKKLQKTAPKKDDKTFSWSDIKLLLKQSHFYSFTGIWLFQGIGGWGISYSLPTVIYDLGFTGTAETQLLSMPPSIAGFILLNILGFLLQRQYIKVFPVAFVMTVLQIGCYIVLISTKNNAAKYSMLIIATAISNSLYPVLWPDRIRVAKGASSGTGLAIGFTNSITQLSGILGGQIYQSKFGPLYRVSYAISIVFCVLSCLSVALTWYLVVRDGLLETEGAEKDEGVAVKSG</sequence>
<feature type="transmembrane region" description="Helical" evidence="7">
    <location>
        <begin position="149"/>
        <end position="171"/>
    </location>
</feature>
<feature type="transmembrane region" description="Helical" evidence="7">
    <location>
        <begin position="446"/>
        <end position="469"/>
    </location>
</feature>
<protein>
    <submittedName>
        <fullName evidence="8">MFS general substrate transporter</fullName>
    </submittedName>
</protein>
<dbReference type="OrthoDB" id="2962993at2759"/>
<keyword evidence="5 7" id="KW-0472">Membrane</keyword>
<gene>
    <name evidence="8" type="ORF">HYPBUDRAFT_156900</name>
</gene>
<name>A0A1E4RLY8_9ASCO</name>
<evidence type="ECO:0000256" key="2">
    <source>
        <dbReference type="ARBA" id="ARBA00022448"/>
    </source>
</evidence>
<keyword evidence="9" id="KW-1185">Reference proteome</keyword>
<dbReference type="PANTHER" id="PTHR43791:SF51">
    <property type="entry name" value="MAJOR FACILITATOR SUPERFAMILY (MFS) PROFILE DOMAIN-CONTAINING PROTEIN"/>
    <property type="match status" value="1"/>
</dbReference>
<evidence type="ECO:0000256" key="4">
    <source>
        <dbReference type="ARBA" id="ARBA00022989"/>
    </source>
</evidence>
<dbReference type="AlphaFoldDB" id="A0A1E4RLY8"/>
<dbReference type="Gene3D" id="1.20.1250.20">
    <property type="entry name" value="MFS general substrate transporter like domains"/>
    <property type="match status" value="2"/>
</dbReference>
<dbReference type="Proteomes" id="UP000095085">
    <property type="component" value="Unassembled WGS sequence"/>
</dbReference>
<dbReference type="InterPro" id="IPR011701">
    <property type="entry name" value="MFS"/>
</dbReference>
<dbReference type="SUPFAM" id="SSF103473">
    <property type="entry name" value="MFS general substrate transporter"/>
    <property type="match status" value="1"/>
</dbReference>
<dbReference type="Pfam" id="PF07690">
    <property type="entry name" value="MFS_1"/>
    <property type="match status" value="1"/>
</dbReference>
<evidence type="ECO:0000256" key="7">
    <source>
        <dbReference type="SAM" id="Phobius"/>
    </source>
</evidence>
<feature type="transmembrane region" description="Helical" evidence="7">
    <location>
        <begin position="379"/>
        <end position="399"/>
    </location>
</feature>
<evidence type="ECO:0000256" key="5">
    <source>
        <dbReference type="ARBA" id="ARBA00023136"/>
    </source>
</evidence>
<proteinExistence type="predicted"/>
<dbReference type="RefSeq" id="XP_020077323.1">
    <property type="nucleotide sequence ID" value="XM_020222248.1"/>
</dbReference>
<keyword evidence="3 7" id="KW-0812">Transmembrane</keyword>
<organism evidence="8 9">
    <name type="scientific">Hyphopichia burtonii NRRL Y-1933</name>
    <dbReference type="NCBI Taxonomy" id="984485"/>
    <lineage>
        <taxon>Eukaryota</taxon>
        <taxon>Fungi</taxon>
        <taxon>Dikarya</taxon>
        <taxon>Ascomycota</taxon>
        <taxon>Saccharomycotina</taxon>
        <taxon>Pichiomycetes</taxon>
        <taxon>Debaryomycetaceae</taxon>
        <taxon>Hyphopichia</taxon>
    </lineage>
</organism>
<feature type="transmembrane region" description="Helical" evidence="7">
    <location>
        <begin position="354"/>
        <end position="373"/>
    </location>
</feature>
<feature type="transmembrane region" description="Helical" evidence="7">
    <location>
        <begin position="183"/>
        <end position="206"/>
    </location>
</feature>
<dbReference type="PANTHER" id="PTHR43791">
    <property type="entry name" value="PERMEASE-RELATED"/>
    <property type="match status" value="1"/>
</dbReference>
<dbReference type="GO" id="GO:0022857">
    <property type="term" value="F:transmembrane transporter activity"/>
    <property type="evidence" value="ECO:0007669"/>
    <property type="project" value="InterPro"/>
</dbReference>
<feature type="compositionally biased region" description="Acidic residues" evidence="6">
    <location>
        <begin position="12"/>
        <end position="21"/>
    </location>
</feature>
<dbReference type="GeneID" id="30996797"/>
<evidence type="ECO:0000313" key="8">
    <source>
        <dbReference type="EMBL" id="ODV68256.1"/>
    </source>
</evidence>
<keyword evidence="2" id="KW-0813">Transport</keyword>
<evidence type="ECO:0000313" key="9">
    <source>
        <dbReference type="Proteomes" id="UP000095085"/>
    </source>
</evidence>
<feature type="transmembrane region" description="Helical" evidence="7">
    <location>
        <begin position="330"/>
        <end position="347"/>
    </location>
</feature>
<comment type="subcellular location">
    <subcellularLocation>
        <location evidence="1">Membrane</location>
        <topology evidence="1">Multi-pass membrane protein</topology>
    </subcellularLocation>
</comment>
<dbReference type="STRING" id="984485.A0A1E4RLY8"/>
<dbReference type="InterPro" id="IPR036259">
    <property type="entry name" value="MFS_trans_sf"/>
</dbReference>
<keyword evidence="4 7" id="KW-1133">Transmembrane helix</keyword>
<evidence type="ECO:0000256" key="6">
    <source>
        <dbReference type="SAM" id="MobiDB-lite"/>
    </source>
</evidence>
<feature type="transmembrane region" description="Helical" evidence="7">
    <location>
        <begin position="81"/>
        <end position="100"/>
    </location>
</feature>
<feature type="transmembrane region" description="Helical" evidence="7">
    <location>
        <begin position="218"/>
        <end position="241"/>
    </location>
</feature>
<evidence type="ECO:0000256" key="3">
    <source>
        <dbReference type="ARBA" id="ARBA00022692"/>
    </source>
</evidence>
<feature type="region of interest" description="Disordered" evidence="6">
    <location>
        <begin position="1"/>
        <end position="21"/>
    </location>
</feature>
<evidence type="ECO:0000256" key="1">
    <source>
        <dbReference type="ARBA" id="ARBA00004141"/>
    </source>
</evidence>
<feature type="transmembrane region" description="Helical" evidence="7">
    <location>
        <begin position="289"/>
        <end position="310"/>
    </location>
</feature>